<dbReference type="AlphaFoldDB" id="A0A1F5ZGE1"/>
<dbReference type="PANTHER" id="PTHR37850">
    <property type="entry name" value="STRU PROTEIN"/>
    <property type="match status" value="1"/>
</dbReference>
<dbReference type="Pfam" id="PF21135">
    <property type="entry name" value="DRL_cat"/>
    <property type="match status" value="1"/>
</dbReference>
<dbReference type="STRING" id="1798370.A2Z00_00480"/>
<evidence type="ECO:0000259" key="1">
    <source>
        <dbReference type="Pfam" id="PF03447"/>
    </source>
</evidence>
<gene>
    <name evidence="3" type="ORF">A2Z00_00480</name>
</gene>
<organism evidence="3 4">
    <name type="scientific">Candidatus Gottesmanbacteria bacterium RBG_13_45_10</name>
    <dbReference type="NCBI Taxonomy" id="1798370"/>
    <lineage>
        <taxon>Bacteria</taxon>
        <taxon>Candidatus Gottesmaniibacteriota</taxon>
    </lineage>
</organism>
<evidence type="ECO:0000313" key="4">
    <source>
        <dbReference type="Proteomes" id="UP000177268"/>
    </source>
</evidence>
<name>A0A1F5ZGE1_9BACT</name>
<dbReference type="PANTHER" id="PTHR37850:SF1">
    <property type="entry name" value="SAF DOMAIN PROTEIN"/>
    <property type="match status" value="1"/>
</dbReference>
<comment type="caution">
    <text evidence="3">The sequence shown here is derived from an EMBL/GenBank/DDBJ whole genome shotgun (WGS) entry which is preliminary data.</text>
</comment>
<feature type="domain" description="Aspartate/homoserine dehydrogenase NAD-binding" evidence="1">
    <location>
        <begin position="22"/>
        <end position="148"/>
    </location>
</feature>
<proteinExistence type="predicted"/>
<dbReference type="SUPFAM" id="SSF51735">
    <property type="entry name" value="NAD(P)-binding Rossmann-fold domains"/>
    <property type="match status" value="1"/>
</dbReference>
<dbReference type="EMBL" id="MFIZ01000030">
    <property type="protein sequence ID" value="OGG11394.1"/>
    <property type="molecule type" value="Genomic_DNA"/>
</dbReference>
<dbReference type="InterPro" id="IPR036291">
    <property type="entry name" value="NAD(P)-bd_dom_sf"/>
</dbReference>
<dbReference type="Proteomes" id="UP000177268">
    <property type="component" value="Unassembled WGS sequence"/>
</dbReference>
<sequence length="427" mass="46832">MYDIILKKLESRKQPIDVIVTGLGFMGFGFLSSIKHTKGIRVPLVLTRRVDQSKKFLEEHGFAACVESNPQKIKEQADLGYICVSDNLDLIESYPADVVMEVTGTIAYGTDVALRAIRAHKHIVTMNPELQATVGTELKQLADQNGVVITDVIGDQPGSLARLIGQSKLMGFNVLLAGNMKRYLNRHATQEEMKPWADDKGLSVRQTVSFTDGTKQSIEMTLVANYFGMDILQFGMRGPEVEDVQEALKVFQWHKIPQEGVVDYILGKKLFPGIFVVAEHSDKNQQKYLRYLGLGEGPRYVLFEPYHLCHLEVAGTIAKVVLFGQETIHNSVSPRATTIAVAKTELAAGTALDGIGGDTMYGNIDKIEHSAGYLPVGLAPGAIVKHSLHQDQPIKISDVTLPVNAATILSGLVQATKKPTPRVYQPA</sequence>
<dbReference type="Pfam" id="PF03447">
    <property type="entry name" value="NAD_binding_3"/>
    <property type="match status" value="1"/>
</dbReference>
<evidence type="ECO:0000259" key="2">
    <source>
        <dbReference type="Pfam" id="PF21135"/>
    </source>
</evidence>
<dbReference type="InterPro" id="IPR005106">
    <property type="entry name" value="Asp/hSer_DH_NAD-bd"/>
</dbReference>
<feature type="domain" description="Oxidoreductase DRL-like catalytic" evidence="2">
    <location>
        <begin position="154"/>
        <end position="313"/>
    </location>
</feature>
<dbReference type="GO" id="GO:0016491">
    <property type="term" value="F:oxidoreductase activity"/>
    <property type="evidence" value="ECO:0007669"/>
    <property type="project" value="InterPro"/>
</dbReference>
<dbReference type="InterPro" id="IPR048423">
    <property type="entry name" value="DRL_cat"/>
</dbReference>
<evidence type="ECO:0000313" key="3">
    <source>
        <dbReference type="EMBL" id="OGG11394.1"/>
    </source>
</evidence>
<accession>A0A1F5ZGE1</accession>
<reference evidence="3 4" key="1">
    <citation type="journal article" date="2016" name="Nat. Commun.">
        <title>Thousands of microbial genomes shed light on interconnected biogeochemical processes in an aquifer system.</title>
        <authorList>
            <person name="Anantharaman K."/>
            <person name="Brown C.T."/>
            <person name="Hug L.A."/>
            <person name="Sharon I."/>
            <person name="Castelle C.J."/>
            <person name="Probst A.J."/>
            <person name="Thomas B.C."/>
            <person name="Singh A."/>
            <person name="Wilkins M.J."/>
            <person name="Karaoz U."/>
            <person name="Brodie E.L."/>
            <person name="Williams K.H."/>
            <person name="Hubbard S.S."/>
            <person name="Banfield J.F."/>
        </authorList>
    </citation>
    <scope>NUCLEOTIDE SEQUENCE [LARGE SCALE GENOMIC DNA]</scope>
</reference>
<protein>
    <submittedName>
        <fullName evidence="3">Uncharacterized protein</fullName>
    </submittedName>
</protein>
<dbReference type="Gene3D" id="3.40.50.720">
    <property type="entry name" value="NAD(P)-binding Rossmann-like Domain"/>
    <property type="match status" value="1"/>
</dbReference>
<dbReference type="GO" id="GO:0050661">
    <property type="term" value="F:NADP binding"/>
    <property type="evidence" value="ECO:0007669"/>
    <property type="project" value="InterPro"/>
</dbReference>